<proteinExistence type="predicted"/>
<dbReference type="RefSeq" id="XP_013792866.2">
    <property type="nucleotide sequence ID" value="XM_013937412.2"/>
</dbReference>
<sequence>VLRCCILKQVGLKFGEEKVLPGASSTLQLTASPYSICGIGAVDKSVHILSSDNRITEEEVFNKLGGHDYYWPKQATSRYKYCEDYKFKQTEGEHEGSFSSGFTSTNYLDSITAFDEAGLVVISDMELETRPCKPSDFGYVGIPCTYYDDTRYGDFAAHRIGGLGAGGFSSNIGGGIGIRKKTNKPVVEIRTYFPETWLWELQNIGVTGELKLL</sequence>
<dbReference type="Proteomes" id="UP000694941">
    <property type="component" value="Unplaced"/>
</dbReference>
<dbReference type="GeneID" id="106476785"/>
<feature type="domain" description="Alpha-2-macroglobulin bait region" evidence="1">
    <location>
        <begin position="8"/>
        <end position="49"/>
    </location>
</feature>
<dbReference type="Pfam" id="PF07703">
    <property type="entry name" value="A2M_BRD"/>
    <property type="match status" value="1"/>
</dbReference>
<dbReference type="PANTHER" id="PTHR11412:SF171">
    <property type="entry name" value="PREGNANCY ZONE PROTEIN-LIKE PROTEIN"/>
    <property type="match status" value="1"/>
</dbReference>
<feature type="non-terminal residue" evidence="3">
    <location>
        <position position="1"/>
    </location>
</feature>
<dbReference type="InterPro" id="IPR011625">
    <property type="entry name" value="A2M_N_BRD"/>
</dbReference>
<evidence type="ECO:0000259" key="1">
    <source>
        <dbReference type="Pfam" id="PF07703"/>
    </source>
</evidence>
<gene>
    <name evidence="3" type="primary">LOC106476785</name>
</gene>
<dbReference type="Gene3D" id="6.20.50.160">
    <property type="match status" value="1"/>
</dbReference>
<evidence type="ECO:0000313" key="3">
    <source>
        <dbReference type="RefSeq" id="XP_013792866.2"/>
    </source>
</evidence>
<organism evidence="2 3">
    <name type="scientific">Limulus polyphemus</name>
    <name type="common">Atlantic horseshoe crab</name>
    <dbReference type="NCBI Taxonomy" id="6850"/>
    <lineage>
        <taxon>Eukaryota</taxon>
        <taxon>Metazoa</taxon>
        <taxon>Ecdysozoa</taxon>
        <taxon>Arthropoda</taxon>
        <taxon>Chelicerata</taxon>
        <taxon>Merostomata</taxon>
        <taxon>Xiphosura</taxon>
        <taxon>Limulidae</taxon>
        <taxon>Limulus</taxon>
    </lineage>
</organism>
<dbReference type="PANTHER" id="PTHR11412">
    <property type="entry name" value="MACROGLOBULIN / COMPLEMENT"/>
    <property type="match status" value="1"/>
</dbReference>
<keyword evidence="2" id="KW-1185">Reference proteome</keyword>
<accession>A0ABM1C237</accession>
<dbReference type="InterPro" id="IPR050473">
    <property type="entry name" value="A2M/Complement_sys"/>
</dbReference>
<name>A0ABM1C237_LIMPO</name>
<reference evidence="3" key="1">
    <citation type="submission" date="2025-08" db="UniProtKB">
        <authorList>
            <consortium name="RefSeq"/>
        </authorList>
    </citation>
    <scope>IDENTIFICATION</scope>
    <source>
        <tissue evidence="3">Muscle</tissue>
    </source>
</reference>
<protein>
    <submittedName>
        <fullName evidence="3">Alpha-2-macroglobulin-like protein 1</fullName>
    </submittedName>
</protein>
<evidence type="ECO:0000313" key="2">
    <source>
        <dbReference type="Proteomes" id="UP000694941"/>
    </source>
</evidence>